<name>A0A066UJI2_9GAMM</name>
<dbReference type="EMBL" id="AOMT01000043">
    <property type="protein sequence ID" value="KDN24393.1"/>
    <property type="molecule type" value="Genomic_DNA"/>
</dbReference>
<reference evidence="2 3" key="1">
    <citation type="journal article" date="2014" name="Genome Announc.">
        <title>Draft Genome Sequence of Moraxella bovoculi Strain 237T (ATCC BAA-1259T) Isolated from a Calf with Infectious Bovine Keratoconjunctivitis.</title>
        <authorList>
            <person name="Calcutt M.J."/>
            <person name="Foecking M.F."/>
            <person name="Martin N.T."/>
            <person name="Mhlanga-Mutangadura T."/>
            <person name="Reilly T.J."/>
        </authorList>
    </citation>
    <scope>NUCLEOTIDE SEQUENCE [LARGE SCALE GENOMIC DNA]</scope>
    <source>
        <strain evidence="2 3">237</strain>
    </source>
</reference>
<evidence type="ECO:0000313" key="3">
    <source>
        <dbReference type="Proteomes" id="UP000035860"/>
    </source>
</evidence>
<dbReference type="OrthoDB" id="7069410at2"/>
<dbReference type="InterPro" id="IPR022324">
    <property type="entry name" value="Bacilysin_exporter_BacE_put"/>
</dbReference>
<keyword evidence="1" id="KW-0472">Membrane</keyword>
<dbReference type="PRINTS" id="PR01988">
    <property type="entry name" value="EXPORTERBACE"/>
</dbReference>
<keyword evidence="1" id="KW-0812">Transmembrane</keyword>
<dbReference type="Proteomes" id="UP000035860">
    <property type="component" value="Unassembled WGS sequence"/>
</dbReference>
<feature type="transmembrane region" description="Helical" evidence="1">
    <location>
        <begin position="301"/>
        <end position="323"/>
    </location>
</feature>
<keyword evidence="3" id="KW-1185">Reference proteome</keyword>
<feature type="transmembrane region" description="Helical" evidence="1">
    <location>
        <begin position="335"/>
        <end position="356"/>
    </location>
</feature>
<feature type="transmembrane region" description="Helical" evidence="1">
    <location>
        <begin position="117"/>
        <end position="144"/>
    </location>
</feature>
<proteinExistence type="predicted"/>
<keyword evidence="1" id="KW-1133">Transmembrane helix</keyword>
<feature type="transmembrane region" description="Helical" evidence="1">
    <location>
        <begin position="368"/>
        <end position="391"/>
    </location>
</feature>
<feature type="transmembrane region" description="Helical" evidence="1">
    <location>
        <begin position="262"/>
        <end position="281"/>
    </location>
</feature>
<feature type="transmembrane region" description="Helical" evidence="1">
    <location>
        <begin position="70"/>
        <end position="97"/>
    </location>
</feature>
<evidence type="ECO:0000256" key="1">
    <source>
        <dbReference type="SAM" id="Phobius"/>
    </source>
</evidence>
<dbReference type="AlphaFoldDB" id="A0A066UJI2"/>
<dbReference type="GO" id="GO:0016020">
    <property type="term" value="C:membrane"/>
    <property type="evidence" value="ECO:0007669"/>
    <property type="project" value="InterPro"/>
</dbReference>
<feature type="transmembrane region" description="Helical" evidence="1">
    <location>
        <begin position="234"/>
        <end position="255"/>
    </location>
</feature>
<protein>
    <submittedName>
        <fullName evidence="2">Uncharacterized protein</fullName>
    </submittedName>
</protein>
<dbReference type="RefSeq" id="WP_036367138.1">
    <property type="nucleotide sequence ID" value="NZ_AOMT01000043.1"/>
</dbReference>
<comment type="caution">
    <text evidence="2">The sequence shown here is derived from an EMBL/GenBank/DDBJ whole genome shotgun (WGS) entry which is preliminary data.</text>
</comment>
<evidence type="ECO:0000313" key="2">
    <source>
        <dbReference type="EMBL" id="KDN24393.1"/>
    </source>
</evidence>
<organism evidence="2 3">
    <name type="scientific">Moraxella bovoculi 237</name>
    <dbReference type="NCBI Taxonomy" id="743974"/>
    <lineage>
        <taxon>Bacteria</taxon>
        <taxon>Pseudomonadati</taxon>
        <taxon>Pseudomonadota</taxon>
        <taxon>Gammaproteobacteria</taxon>
        <taxon>Moraxellales</taxon>
        <taxon>Moraxellaceae</taxon>
        <taxon>Moraxella</taxon>
    </lineage>
</organism>
<accession>A0A066UJI2</accession>
<gene>
    <name evidence="2" type="ORF">MBO_09613</name>
</gene>
<sequence>MNKNEQERQDSKNIHQVLDEIEVNLSQINSASDDLLERIKKTKDDLQRIIDGLSGSQNSKDSLVGNPSKWLGLFVKITSLATVLGIIIGGINVYLYLKKINHLFLFPDNISISNASASIFIVYIIFYIILLFGFLSPFFINIILSHISSNFLNTNSQKEIFPDGVSSNANYLLSTNPWLANAIKCISNTIKSAFSLFRSILSFVNFFKLLPKIIKNIFFYENKEREVIYYAKFVYWSMFWFIIIFTIIFFIDLILNISFDKYYVYILNFLTATFIIFNVAYGLVFLNQNKLYKNNIWENSIWVLAIAMLHILPVCLHFLFVIIPTLGVLENTKTFILFYILSIIIFSLSLFFSYLSFKGFHKNKKYDYIFHIVSGLFVLIYLFYVSTFSNYEVSLYKIRFIEKPQDSAWYLIHNGNATSDTINGLTEKDIKKYQYNFEPVFWGKYCQVDVFTNQNMKSCRKLNDDINSISPNALYGYFAWNLGNTKVFCPQSVDFFKTDNQDERNEMSEKCLVIDGKYLQPISKHFLSSK</sequence>